<gene>
    <name evidence="2" type="ORF">TRUGW13939_07467</name>
</gene>
<evidence type="ECO:0000313" key="2">
    <source>
        <dbReference type="EMBL" id="QKX60324.1"/>
    </source>
</evidence>
<protein>
    <submittedName>
        <fullName evidence="2">Uncharacterized protein</fullName>
    </submittedName>
</protein>
<dbReference type="RefSeq" id="XP_035346501.1">
    <property type="nucleotide sequence ID" value="XM_035490608.1"/>
</dbReference>
<sequence length="170" mass="17939">MYRHILSLATAVAILGQASASCQLSNSLKSAETTAETRKQLCMPQGEGVWTFALDVSEVAVPTFNGGAPWAGLAGYTAYIIYDNECIPRGVYGPSGNDCGTPYVIEDNFLPYVLTVKAIDTDLGGPYFKFAYANGLYSIGNNGCTCSDLSSGLEGEQGCKCAFPLEGESS</sequence>
<dbReference type="OrthoDB" id="2218962at2759"/>
<organism evidence="2 3">
    <name type="scientific">Talaromyces rugulosus</name>
    <name type="common">Penicillium rugulosum</name>
    <dbReference type="NCBI Taxonomy" id="121627"/>
    <lineage>
        <taxon>Eukaryota</taxon>
        <taxon>Fungi</taxon>
        <taxon>Dikarya</taxon>
        <taxon>Ascomycota</taxon>
        <taxon>Pezizomycotina</taxon>
        <taxon>Eurotiomycetes</taxon>
        <taxon>Eurotiomycetidae</taxon>
        <taxon>Eurotiales</taxon>
        <taxon>Trichocomaceae</taxon>
        <taxon>Talaromyces</taxon>
        <taxon>Talaromyces sect. Islandici</taxon>
    </lineage>
</organism>
<accession>A0A7H8R1T0</accession>
<evidence type="ECO:0000313" key="3">
    <source>
        <dbReference type="Proteomes" id="UP000509510"/>
    </source>
</evidence>
<keyword evidence="3" id="KW-1185">Reference proteome</keyword>
<reference evidence="3" key="1">
    <citation type="submission" date="2020-06" db="EMBL/GenBank/DDBJ databases">
        <title>A chromosome-scale genome assembly of Talaromyces rugulosus W13939.</title>
        <authorList>
            <person name="Wang B."/>
            <person name="Guo L."/>
            <person name="Ye K."/>
            <person name="Wang L."/>
        </authorList>
    </citation>
    <scope>NUCLEOTIDE SEQUENCE [LARGE SCALE GENOMIC DNA]</scope>
    <source>
        <strain evidence="3">W13939</strain>
    </source>
</reference>
<name>A0A7H8R1T0_TALRU</name>
<dbReference type="EMBL" id="CP055901">
    <property type="protein sequence ID" value="QKX60324.1"/>
    <property type="molecule type" value="Genomic_DNA"/>
</dbReference>
<dbReference type="PROSITE" id="PS51257">
    <property type="entry name" value="PROKAR_LIPOPROTEIN"/>
    <property type="match status" value="1"/>
</dbReference>
<dbReference type="KEGG" id="trg:TRUGW13939_07467"/>
<feature type="chain" id="PRO_5029000002" evidence="1">
    <location>
        <begin position="21"/>
        <end position="170"/>
    </location>
</feature>
<proteinExistence type="predicted"/>
<evidence type="ECO:0000256" key="1">
    <source>
        <dbReference type="SAM" id="SignalP"/>
    </source>
</evidence>
<keyword evidence="1" id="KW-0732">Signal</keyword>
<dbReference type="AlphaFoldDB" id="A0A7H8R1T0"/>
<feature type="signal peptide" evidence="1">
    <location>
        <begin position="1"/>
        <end position="20"/>
    </location>
</feature>
<dbReference type="Proteomes" id="UP000509510">
    <property type="component" value="Chromosome IV"/>
</dbReference>
<dbReference type="GeneID" id="55994960"/>